<dbReference type="AlphaFoldDB" id="A0A1H0P4H5"/>
<name>A0A1H0P4H5_SELRU</name>
<dbReference type="EMBL" id="FNJQ01000004">
    <property type="protein sequence ID" value="SDO99863.1"/>
    <property type="molecule type" value="Genomic_DNA"/>
</dbReference>
<evidence type="ECO:0000313" key="2">
    <source>
        <dbReference type="EMBL" id="SDO99863.1"/>
    </source>
</evidence>
<feature type="domain" description="DUF5651" evidence="1">
    <location>
        <begin position="105"/>
        <end position="156"/>
    </location>
</feature>
<proteinExistence type="predicted"/>
<sequence length="203" mass="23623">MNSYLSKAEKANMTRLMLLVELMGRVVEDYEKVGNADAEFMRSLRTCKTWGYKAIKRRYDFLEEDAAKDFTRHLSHMDIIFIPNDKAAKYYERVKTMSSSLCLTGEDFEKLYSGFIPKTCGKCHKKAWKKCLIREVFRKYGVETVNNNAKNCPYSYLEAGINLEAWAKAWAEENGLKYDKENMWESDGEVHEDVEEQETQNAG</sequence>
<dbReference type="Proteomes" id="UP000182412">
    <property type="component" value="Unassembled WGS sequence"/>
</dbReference>
<organism evidence="2 3">
    <name type="scientific">Selenomonas ruminantium</name>
    <dbReference type="NCBI Taxonomy" id="971"/>
    <lineage>
        <taxon>Bacteria</taxon>
        <taxon>Bacillati</taxon>
        <taxon>Bacillota</taxon>
        <taxon>Negativicutes</taxon>
        <taxon>Selenomonadales</taxon>
        <taxon>Selenomonadaceae</taxon>
        <taxon>Selenomonas</taxon>
    </lineage>
</organism>
<accession>A0A1H0P4H5</accession>
<gene>
    <name evidence="2" type="ORF">SAMN05216366_104106</name>
</gene>
<reference evidence="2 3" key="1">
    <citation type="submission" date="2016-10" db="EMBL/GenBank/DDBJ databases">
        <authorList>
            <person name="de Groot N.N."/>
        </authorList>
    </citation>
    <scope>NUCLEOTIDE SEQUENCE [LARGE SCALE GENOMIC DNA]</scope>
    <source>
        <strain evidence="2 3">S137</strain>
    </source>
</reference>
<evidence type="ECO:0000259" key="1">
    <source>
        <dbReference type="Pfam" id="PF18892"/>
    </source>
</evidence>
<dbReference type="InterPro" id="IPR043711">
    <property type="entry name" value="DUF5651"/>
</dbReference>
<dbReference type="RefSeq" id="WP_074571455.1">
    <property type="nucleotide sequence ID" value="NZ_FNJQ01000004.1"/>
</dbReference>
<protein>
    <recommendedName>
        <fullName evidence="1">DUF5651 domain-containing protein</fullName>
    </recommendedName>
</protein>
<evidence type="ECO:0000313" key="3">
    <source>
        <dbReference type="Proteomes" id="UP000182412"/>
    </source>
</evidence>
<dbReference type="Pfam" id="PF18892">
    <property type="entry name" value="DUF5651"/>
    <property type="match status" value="1"/>
</dbReference>
<dbReference type="OrthoDB" id="1682687at2"/>